<proteinExistence type="inferred from homology"/>
<comment type="function">
    <text evidence="9">Part of the ABC transporter complex GltIJKL involved in glutamate and aspartate uptake. Probably responsible for the translocation of the substrate across the membrane.</text>
</comment>
<dbReference type="FunFam" id="1.10.3720.10:FF:000006">
    <property type="entry name" value="Glutamate/aspartate ABC transporter, permease protein GltK"/>
    <property type="match status" value="1"/>
</dbReference>
<dbReference type="InterPro" id="IPR000515">
    <property type="entry name" value="MetI-like"/>
</dbReference>
<evidence type="ECO:0000256" key="4">
    <source>
        <dbReference type="ARBA" id="ARBA00022475"/>
    </source>
</evidence>
<keyword evidence="5 12" id="KW-0812">Transmembrane</keyword>
<dbReference type="KEGG" id="pstg:E8M01_24285"/>
<evidence type="ECO:0000313" key="15">
    <source>
        <dbReference type="Proteomes" id="UP000298781"/>
    </source>
</evidence>
<dbReference type="AlphaFoldDB" id="A0A4D7BGU6"/>
<dbReference type="SUPFAM" id="SSF161098">
    <property type="entry name" value="MetI-like"/>
    <property type="match status" value="1"/>
</dbReference>
<dbReference type="PANTHER" id="PTHR30614:SF1">
    <property type="entry name" value="GLUTAMATE_ASPARTATE IMPORT PERMEASE PROTEIN GLTK"/>
    <property type="match status" value="1"/>
</dbReference>
<feature type="transmembrane region" description="Helical" evidence="12">
    <location>
        <begin position="123"/>
        <end position="141"/>
    </location>
</feature>
<evidence type="ECO:0000256" key="2">
    <source>
        <dbReference type="ARBA" id="ARBA00010072"/>
    </source>
</evidence>
<evidence type="ECO:0000256" key="8">
    <source>
        <dbReference type="ARBA" id="ARBA00023136"/>
    </source>
</evidence>
<feature type="transmembrane region" description="Helical" evidence="12">
    <location>
        <begin position="84"/>
        <end position="102"/>
    </location>
</feature>
<dbReference type="GO" id="GO:0006865">
    <property type="term" value="P:amino acid transport"/>
    <property type="evidence" value="ECO:0007669"/>
    <property type="project" value="UniProtKB-KW"/>
</dbReference>
<evidence type="ECO:0000256" key="1">
    <source>
        <dbReference type="ARBA" id="ARBA00004429"/>
    </source>
</evidence>
<dbReference type="CDD" id="cd06261">
    <property type="entry name" value="TM_PBP2"/>
    <property type="match status" value="1"/>
</dbReference>
<reference evidence="14 15" key="1">
    <citation type="submission" date="2019-04" db="EMBL/GenBank/DDBJ databases">
        <title>Phreatobacter aquaticus sp. nov.</title>
        <authorList>
            <person name="Choi A."/>
        </authorList>
    </citation>
    <scope>NUCLEOTIDE SEQUENCE [LARGE SCALE GENOMIC DNA]</scope>
    <source>
        <strain evidence="14 15">KCTC 52518</strain>
    </source>
</reference>
<keyword evidence="7 12" id="KW-1133">Transmembrane helix</keyword>
<dbReference type="InterPro" id="IPR010065">
    <property type="entry name" value="AA_ABC_transptr_permease_3TM"/>
</dbReference>
<evidence type="ECO:0000259" key="13">
    <source>
        <dbReference type="PROSITE" id="PS50928"/>
    </source>
</evidence>
<evidence type="ECO:0000256" key="5">
    <source>
        <dbReference type="ARBA" id="ARBA00022692"/>
    </source>
</evidence>
<gene>
    <name evidence="14" type="ORF">E8M01_24285</name>
</gene>
<accession>A0A4D7BGU6</accession>
<keyword evidence="3 12" id="KW-0813">Transport</keyword>
<sequence length="220" mass="23892">MAEASFDLAVIARALPFLLEGLALSLILTGVAMIGGIVLGLGLAIVRLSGRPMLAALAAAYVNGFRAIPLVLVLFWFYFLVPLLLGQAVGALHAALIAFVLFEAAYYSEIIRAGIQGIRRGQWHAALASGLGYAQTLRFVILPQAFRTMLPLMITQAVVLFQDTSLVYVISLRDLMTSASIVANRDNRLIEIYVFVAVIYFLICATGAFWAGRLRQGRTE</sequence>
<dbReference type="OrthoDB" id="7190458at2"/>
<dbReference type="Gene3D" id="1.10.3720.10">
    <property type="entry name" value="MetI-like"/>
    <property type="match status" value="1"/>
</dbReference>
<dbReference type="InterPro" id="IPR035906">
    <property type="entry name" value="MetI-like_sf"/>
</dbReference>
<feature type="transmembrane region" description="Helical" evidence="12">
    <location>
        <begin position="192"/>
        <end position="211"/>
    </location>
</feature>
<comment type="similarity">
    <text evidence="2">Belongs to the binding-protein-dependent transport system permease family. HisMQ subfamily.</text>
</comment>
<keyword evidence="6" id="KW-0029">Amino-acid transport</keyword>
<dbReference type="EMBL" id="CP039690">
    <property type="protein sequence ID" value="QCI67082.1"/>
    <property type="molecule type" value="Genomic_DNA"/>
</dbReference>
<dbReference type="GO" id="GO:0043190">
    <property type="term" value="C:ATP-binding cassette (ABC) transporter complex"/>
    <property type="evidence" value="ECO:0007669"/>
    <property type="project" value="InterPro"/>
</dbReference>
<name>A0A4D7BGU6_9HYPH</name>
<evidence type="ECO:0000256" key="6">
    <source>
        <dbReference type="ARBA" id="ARBA00022970"/>
    </source>
</evidence>
<dbReference type="Pfam" id="PF00528">
    <property type="entry name" value="BPD_transp_1"/>
    <property type="match status" value="1"/>
</dbReference>
<comment type="subcellular location">
    <subcellularLocation>
        <location evidence="1">Cell inner membrane</location>
        <topology evidence="1">Multi-pass membrane protein</topology>
    </subcellularLocation>
    <subcellularLocation>
        <location evidence="12">Cell membrane</location>
        <topology evidence="12">Multi-pass membrane protein</topology>
    </subcellularLocation>
</comment>
<feature type="transmembrane region" description="Helical" evidence="12">
    <location>
        <begin position="53"/>
        <end position="78"/>
    </location>
</feature>
<evidence type="ECO:0000256" key="9">
    <source>
        <dbReference type="ARBA" id="ARBA00060298"/>
    </source>
</evidence>
<dbReference type="GO" id="GO:0022857">
    <property type="term" value="F:transmembrane transporter activity"/>
    <property type="evidence" value="ECO:0007669"/>
    <property type="project" value="InterPro"/>
</dbReference>
<dbReference type="PROSITE" id="PS50928">
    <property type="entry name" value="ABC_TM1"/>
    <property type="match status" value="1"/>
</dbReference>
<evidence type="ECO:0000256" key="12">
    <source>
        <dbReference type="RuleBase" id="RU363032"/>
    </source>
</evidence>
<keyword evidence="15" id="KW-1185">Reference proteome</keyword>
<organism evidence="14 15">
    <name type="scientific">Phreatobacter stygius</name>
    <dbReference type="NCBI Taxonomy" id="1940610"/>
    <lineage>
        <taxon>Bacteria</taxon>
        <taxon>Pseudomonadati</taxon>
        <taxon>Pseudomonadota</taxon>
        <taxon>Alphaproteobacteria</taxon>
        <taxon>Hyphomicrobiales</taxon>
        <taxon>Phreatobacteraceae</taxon>
        <taxon>Phreatobacter</taxon>
    </lineage>
</organism>
<keyword evidence="4" id="KW-1003">Cell membrane</keyword>
<dbReference type="Proteomes" id="UP000298781">
    <property type="component" value="Chromosome"/>
</dbReference>
<dbReference type="PANTHER" id="PTHR30614">
    <property type="entry name" value="MEMBRANE COMPONENT OF AMINO ACID ABC TRANSPORTER"/>
    <property type="match status" value="1"/>
</dbReference>
<dbReference type="InterPro" id="IPR043429">
    <property type="entry name" value="ArtM/GltK/GlnP/TcyL/YhdX-like"/>
</dbReference>
<evidence type="ECO:0000256" key="7">
    <source>
        <dbReference type="ARBA" id="ARBA00022989"/>
    </source>
</evidence>
<feature type="transmembrane region" description="Helical" evidence="12">
    <location>
        <begin position="22"/>
        <end position="46"/>
    </location>
</feature>
<comment type="subunit">
    <text evidence="10">The complex is composed of two ATP-binding proteins (GltL), two transmembrane proteins (GltJ and GltK) and a solute-binding protein (GltI).</text>
</comment>
<protein>
    <recommendedName>
        <fullName evidence="11">Glutamate/aspartate import permease protein GltK</fullName>
    </recommendedName>
</protein>
<feature type="transmembrane region" description="Helical" evidence="12">
    <location>
        <begin position="153"/>
        <end position="171"/>
    </location>
</feature>
<evidence type="ECO:0000313" key="14">
    <source>
        <dbReference type="EMBL" id="QCI67082.1"/>
    </source>
</evidence>
<evidence type="ECO:0000256" key="3">
    <source>
        <dbReference type="ARBA" id="ARBA00022448"/>
    </source>
</evidence>
<evidence type="ECO:0000256" key="11">
    <source>
        <dbReference type="ARBA" id="ARBA00073645"/>
    </source>
</evidence>
<keyword evidence="8 12" id="KW-0472">Membrane</keyword>
<feature type="domain" description="ABC transmembrane type-1" evidence="13">
    <location>
        <begin position="22"/>
        <end position="211"/>
    </location>
</feature>
<dbReference type="NCBIfam" id="TIGR01726">
    <property type="entry name" value="HEQRo_perm_3TM"/>
    <property type="match status" value="1"/>
</dbReference>
<evidence type="ECO:0000256" key="10">
    <source>
        <dbReference type="ARBA" id="ARBA00062718"/>
    </source>
</evidence>